<organism evidence="2 3">
    <name type="scientific">Patella caerulea</name>
    <name type="common">Rayed Mediterranean limpet</name>
    <dbReference type="NCBI Taxonomy" id="87958"/>
    <lineage>
        <taxon>Eukaryota</taxon>
        <taxon>Metazoa</taxon>
        <taxon>Spiralia</taxon>
        <taxon>Lophotrochozoa</taxon>
        <taxon>Mollusca</taxon>
        <taxon>Gastropoda</taxon>
        <taxon>Patellogastropoda</taxon>
        <taxon>Patelloidea</taxon>
        <taxon>Patellidae</taxon>
        <taxon>Patella</taxon>
    </lineage>
</organism>
<name>A0AAN8J3V3_PATCE</name>
<evidence type="ECO:0000313" key="2">
    <source>
        <dbReference type="EMBL" id="KAK6165200.1"/>
    </source>
</evidence>
<sequence length="302" mass="34866">MTTDLSTIHKPLGVLYDPIKDKSEWSKFKLTNEQIEQFWRDGYLLNVPVLTEEQCDKVLEDYIYFLTDKSHPRKNLLYEFHSNQSGDPNNVLMHCLGHWRVTEHFHDLVFLPNVVVPASQLLDKNNREVAVRFWHDQLFAKPPNIGGGVAWHQDYSYWIRTVPMRHLTVHIALDDQSAENGALHYVPGSHNWNRNGLPLPVTDFNFKDMESIQTILTEEEKAAFKPICGNLKKGEASFHHPLAVHGSYGNRSQRPRRAAVLNYFADGVKSDTNEELLKGSKIPKGQKMEGDFYPIVFDPKWM</sequence>
<gene>
    <name evidence="2" type="ORF">SNE40_023556</name>
</gene>
<accession>A0AAN8J3V3</accession>
<protein>
    <recommendedName>
        <fullName evidence="4">Phytanoyl-CoA dioxygenase</fullName>
    </recommendedName>
</protein>
<dbReference type="Proteomes" id="UP001347796">
    <property type="component" value="Unassembled WGS sequence"/>
</dbReference>
<dbReference type="PANTHER" id="PTHR20883:SF48">
    <property type="entry name" value="ECTOINE DIOXYGENASE"/>
    <property type="match status" value="1"/>
</dbReference>
<evidence type="ECO:0008006" key="4">
    <source>
        <dbReference type="Google" id="ProtNLM"/>
    </source>
</evidence>
<reference evidence="2 3" key="1">
    <citation type="submission" date="2024-01" db="EMBL/GenBank/DDBJ databases">
        <title>The genome of the rayed Mediterranean limpet Patella caerulea (Linnaeus, 1758).</title>
        <authorList>
            <person name="Anh-Thu Weber A."/>
            <person name="Halstead-Nussloch G."/>
        </authorList>
    </citation>
    <scope>NUCLEOTIDE SEQUENCE [LARGE SCALE GENOMIC DNA]</scope>
    <source>
        <strain evidence="2">AATW-2023a</strain>
        <tissue evidence="2">Whole specimen</tissue>
    </source>
</reference>
<evidence type="ECO:0000313" key="3">
    <source>
        <dbReference type="Proteomes" id="UP001347796"/>
    </source>
</evidence>
<comment type="cofactor">
    <cofactor evidence="1">
        <name>Fe cation</name>
        <dbReference type="ChEBI" id="CHEBI:24875"/>
    </cofactor>
</comment>
<dbReference type="PANTHER" id="PTHR20883">
    <property type="entry name" value="PHYTANOYL-COA DIOXYGENASE DOMAIN CONTAINING 1"/>
    <property type="match status" value="1"/>
</dbReference>
<dbReference type="AlphaFoldDB" id="A0AAN8J3V3"/>
<dbReference type="SUPFAM" id="SSF51197">
    <property type="entry name" value="Clavaminate synthase-like"/>
    <property type="match status" value="1"/>
</dbReference>
<dbReference type="GO" id="GO:0046872">
    <property type="term" value="F:metal ion binding"/>
    <property type="evidence" value="ECO:0007669"/>
    <property type="project" value="UniProtKB-ARBA"/>
</dbReference>
<dbReference type="Gene3D" id="2.60.120.620">
    <property type="entry name" value="q2cbj1_9rhob like domain"/>
    <property type="match status" value="1"/>
</dbReference>
<keyword evidence="3" id="KW-1185">Reference proteome</keyword>
<dbReference type="EMBL" id="JAZGQO010000022">
    <property type="protein sequence ID" value="KAK6165200.1"/>
    <property type="molecule type" value="Genomic_DNA"/>
</dbReference>
<dbReference type="GO" id="GO:0016491">
    <property type="term" value="F:oxidoreductase activity"/>
    <property type="evidence" value="ECO:0007669"/>
    <property type="project" value="UniProtKB-ARBA"/>
</dbReference>
<comment type="caution">
    <text evidence="2">The sequence shown here is derived from an EMBL/GenBank/DDBJ whole genome shotgun (WGS) entry which is preliminary data.</text>
</comment>
<evidence type="ECO:0000256" key="1">
    <source>
        <dbReference type="ARBA" id="ARBA00001962"/>
    </source>
</evidence>
<dbReference type="Pfam" id="PF05721">
    <property type="entry name" value="PhyH"/>
    <property type="match status" value="1"/>
</dbReference>
<proteinExistence type="predicted"/>
<dbReference type="InterPro" id="IPR008775">
    <property type="entry name" value="Phytyl_CoA_dOase-like"/>
</dbReference>